<dbReference type="InterPro" id="IPR010872">
    <property type="entry name" value="MDMPI_C-term_domain"/>
</dbReference>
<evidence type="ECO:0000313" key="3">
    <source>
        <dbReference type="EMBL" id="MEE4544948.1"/>
    </source>
</evidence>
<reference evidence="3 4" key="1">
    <citation type="submission" date="2023-12" db="EMBL/GenBank/DDBJ databases">
        <title>Streptomyces sp. V4-01.</title>
        <authorList>
            <person name="Somphong A."/>
            <person name="Phongsopitanun W."/>
        </authorList>
    </citation>
    <scope>NUCLEOTIDE SEQUENCE [LARGE SCALE GENOMIC DNA]</scope>
    <source>
        <strain evidence="3 4">V4-01</strain>
    </source>
</reference>
<evidence type="ECO:0000259" key="1">
    <source>
        <dbReference type="Pfam" id="PF07398"/>
    </source>
</evidence>
<gene>
    <name evidence="3" type="ORF">V2S66_23650</name>
</gene>
<dbReference type="InterPro" id="IPR017517">
    <property type="entry name" value="Maleyloyr_isom"/>
</dbReference>
<dbReference type="NCBIfam" id="TIGR03083">
    <property type="entry name" value="maleylpyruvate isomerase family mycothiol-dependent enzyme"/>
    <property type="match status" value="1"/>
</dbReference>
<dbReference type="Pfam" id="PF11716">
    <property type="entry name" value="MDMPI_N"/>
    <property type="match status" value="1"/>
</dbReference>
<comment type="caution">
    <text evidence="3">The sequence shown here is derived from an EMBL/GenBank/DDBJ whole genome shotgun (WGS) entry which is preliminary data.</text>
</comment>
<dbReference type="RefSeq" id="WP_330798180.1">
    <property type="nucleotide sequence ID" value="NZ_JAZEWV010000023.1"/>
</dbReference>
<name>A0ABU7PGW8_9ACTN</name>
<protein>
    <submittedName>
        <fullName evidence="3">Maleylpyruvate isomerase family mycothiol-dependent enzyme</fullName>
    </submittedName>
</protein>
<keyword evidence="4" id="KW-1185">Reference proteome</keyword>
<dbReference type="InterPro" id="IPR034660">
    <property type="entry name" value="DinB/YfiT-like"/>
</dbReference>
<sequence length="244" mass="26725">METSWFIETLRREGDLLADAAQKAGLDAPVPPCPQWQVRDLLRHTGAVHRWATVFVAEARKDGADWDESAPGDGELADWYRALLTRLADVLAAAPADLDCWYFFAAPSPLVFWSRRQAHEATIHRVDAQTALGAGLSPIDPAFAADGVHELLAGFHGRARSTVRTPEPRTLRVRALDTDADWLVRLSPEPPVVERGAPGPADCTLSGSAAQLYLTLWNRAPYEELSVAGDDALVELWRRTGAIT</sequence>
<feature type="domain" description="MDMPI C-terminal" evidence="1">
    <location>
        <begin position="143"/>
        <end position="235"/>
    </location>
</feature>
<evidence type="ECO:0000313" key="4">
    <source>
        <dbReference type="Proteomes" id="UP001344658"/>
    </source>
</evidence>
<dbReference type="SUPFAM" id="SSF109854">
    <property type="entry name" value="DinB/YfiT-like putative metalloenzymes"/>
    <property type="match status" value="1"/>
</dbReference>
<dbReference type="InterPro" id="IPR024344">
    <property type="entry name" value="MDMPI_metal-binding"/>
</dbReference>
<proteinExistence type="predicted"/>
<dbReference type="PANTHER" id="PTHR40758">
    <property type="entry name" value="CONSERVED PROTEIN"/>
    <property type="match status" value="1"/>
</dbReference>
<keyword evidence="3" id="KW-0413">Isomerase</keyword>
<dbReference type="Pfam" id="PF07398">
    <property type="entry name" value="MDMPI_C"/>
    <property type="match status" value="1"/>
</dbReference>
<dbReference type="GO" id="GO:0016853">
    <property type="term" value="F:isomerase activity"/>
    <property type="evidence" value="ECO:0007669"/>
    <property type="project" value="UniProtKB-KW"/>
</dbReference>
<dbReference type="PANTHER" id="PTHR40758:SF1">
    <property type="entry name" value="CONSERVED PROTEIN"/>
    <property type="match status" value="1"/>
</dbReference>
<organism evidence="3 4">
    <name type="scientific">Actinacidiphila polyblastidii</name>
    <dbReference type="NCBI Taxonomy" id="3110430"/>
    <lineage>
        <taxon>Bacteria</taxon>
        <taxon>Bacillati</taxon>
        <taxon>Actinomycetota</taxon>
        <taxon>Actinomycetes</taxon>
        <taxon>Kitasatosporales</taxon>
        <taxon>Streptomycetaceae</taxon>
        <taxon>Actinacidiphila</taxon>
    </lineage>
</organism>
<dbReference type="Proteomes" id="UP001344658">
    <property type="component" value="Unassembled WGS sequence"/>
</dbReference>
<accession>A0ABU7PGW8</accession>
<dbReference type="EMBL" id="JAZEWV010000023">
    <property type="protein sequence ID" value="MEE4544948.1"/>
    <property type="molecule type" value="Genomic_DNA"/>
</dbReference>
<feature type="domain" description="Mycothiol-dependent maleylpyruvate isomerase metal-binding" evidence="2">
    <location>
        <begin position="10"/>
        <end position="129"/>
    </location>
</feature>
<evidence type="ECO:0000259" key="2">
    <source>
        <dbReference type="Pfam" id="PF11716"/>
    </source>
</evidence>